<evidence type="ECO:0000256" key="9">
    <source>
        <dbReference type="ARBA" id="ARBA00023167"/>
    </source>
</evidence>
<dbReference type="UniPathway" id="UPA00193"/>
<dbReference type="Proteomes" id="UP000321353">
    <property type="component" value="Chromosome"/>
</dbReference>
<dbReference type="InterPro" id="IPR029041">
    <property type="entry name" value="FAD-linked_oxidoreductase-like"/>
</dbReference>
<evidence type="ECO:0000256" key="11">
    <source>
        <dbReference type="ARBA" id="ARBA00048628"/>
    </source>
</evidence>
<evidence type="ECO:0000256" key="5">
    <source>
        <dbReference type="ARBA" id="ARBA00022630"/>
    </source>
</evidence>
<keyword evidence="9" id="KW-0486">Methionine biosynthesis</keyword>
<dbReference type="KEGG" id="smam:Mal15_52550"/>
<dbReference type="GO" id="GO:0005829">
    <property type="term" value="C:cytosol"/>
    <property type="evidence" value="ECO:0007669"/>
    <property type="project" value="InterPro"/>
</dbReference>
<dbReference type="Pfam" id="PF02219">
    <property type="entry name" value="MTHFR"/>
    <property type="match status" value="1"/>
</dbReference>
<protein>
    <recommendedName>
        <fullName evidence="12">Methylenetetrahydrofolate reductase</fullName>
        <ecNumber evidence="12">1.5.1.54</ecNumber>
    </recommendedName>
</protein>
<dbReference type="PANTHER" id="PTHR45754">
    <property type="entry name" value="METHYLENETETRAHYDROFOLATE REDUCTASE"/>
    <property type="match status" value="1"/>
</dbReference>
<evidence type="ECO:0000313" key="14">
    <source>
        <dbReference type="Proteomes" id="UP000321353"/>
    </source>
</evidence>
<dbReference type="SUPFAM" id="SSF51730">
    <property type="entry name" value="FAD-linked oxidoreductase"/>
    <property type="match status" value="1"/>
</dbReference>
<comment type="pathway">
    <text evidence="10">Amino-acid biosynthesis; L-methionine biosynthesis via de novo pathway.</text>
</comment>
<keyword evidence="4" id="KW-0028">Amino-acid biosynthesis</keyword>
<dbReference type="RefSeq" id="WP_147870289.1">
    <property type="nucleotide sequence ID" value="NZ_CP036264.1"/>
</dbReference>
<keyword evidence="5 12" id="KW-0285">Flavoprotein</keyword>
<gene>
    <name evidence="13" type="primary">metF</name>
    <name evidence="13" type="ORF">Mal15_52550</name>
</gene>
<keyword evidence="7 12" id="KW-0560">Oxidoreductase</keyword>
<evidence type="ECO:0000256" key="6">
    <source>
        <dbReference type="ARBA" id="ARBA00022827"/>
    </source>
</evidence>
<dbReference type="EC" id="1.5.1.54" evidence="12"/>
<proteinExistence type="inferred from homology"/>
<evidence type="ECO:0000256" key="2">
    <source>
        <dbReference type="ARBA" id="ARBA00004777"/>
    </source>
</evidence>
<name>A0A5B9MJ02_9BACT</name>
<dbReference type="NCBIfam" id="TIGR00676">
    <property type="entry name" value="fadh2"/>
    <property type="match status" value="1"/>
</dbReference>
<comment type="catalytic activity">
    <reaction evidence="11">
        <text>(6S)-5-methyl-5,6,7,8-tetrahydrofolate + NAD(+) = (6R)-5,10-methylene-5,6,7,8-tetrahydrofolate + NADH + H(+)</text>
        <dbReference type="Rhea" id="RHEA:19821"/>
        <dbReference type="ChEBI" id="CHEBI:15378"/>
        <dbReference type="ChEBI" id="CHEBI:15636"/>
        <dbReference type="ChEBI" id="CHEBI:18608"/>
        <dbReference type="ChEBI" id="CHEBI:57540"/>
        <dbReference type="ChEBI" id="CHEBI:57945"/>
        <dbReference type="EC" id="1.5.1.54"/>
    </reaction>
    <physiologicalReaction direction="right-to-left" evidence="11">
        <dbReference type="Rhea" id="RHEA:19823"/>
    </physiologicalReaction>
</comment>
<dbReference type="EMBL" id="CP036264">
    <property type="protein sequence ID" value="QEG01179.1"/>
    <property type="molecule type" value="Genomic_DNA"/>
</dbReference>
<dbReference type="GO" id="GO:0106312">
    <property type="term" value="F:methylenetetrahydrofolate reductase (NADH) activity"/>
    <property type="evidence" value="ECO:0007669"/>
    <property type="project" value="UniProtKB-EC"/>
</dbReference>
<comment type="similarity">
    <text evidence="3 12">Belongs to the methylenetetrahydrofolate reductase family.</text>
</comment>
<accession>A0A5B9MJ02</accession>
<dbReference type="Gene3D" id="3.20.20.220">
    <property type="match status" value="1"/>
</dbReference>
<dbReference type="InterPro" id="IPR004620">
    <property type="entry name" value="MTHF_reductase_bac"/>
</dbReference>
<dbReference type="GO" id="GO:0035999">
    <property type="term" value="P:tetrahydrofolate interconversion"/>
    <property type="evidence" value="ECO:0007669"/>
    <property type="project" value="UniProtKB-UniPathway"/>
</dbReference>
<sequence>MSSPIKLADHFHGERCAISFELFPPKTEAGMKLLETNVERLKAFEPSFFTCTYGAGGSTQSRTLDVVERVRQMTGLPVASHLTCVGSTVAELRDYLAEARRRGAEYIVALRGDPPKGSESFQAVEGGLRYGNELVELIRESFPDQFGIAVAGYPEVHQEAPDAQTDLDNLKRKVDAGADIVVTQLFYDNDDFYRFRDACVAAGIEVPIVPGILPVTNFKQAQRIAGMCKARIPDDMAAAMNENDDADYQFKVGVDHARVQTIDLIENGVPGIHYYVLNKSDAAAQMLDGLSLGAPSS</sequence>
<keyword evidence="14" id="KW-1185">Reference proteome</keyword>
<evidence type="ECO:0000313" key="13">
    <source>
        <dbReference type="EMBL" id="QEG01179.1"/>
    </source>
</evidence>
<organism evidence="13 14">
    <name type="scientific">Stieleria maiorica</name>
    <dbReference type="NCBI Taxonomy" id="2795974"/>
    <lineage>
        <taxon>Bacteria</taxon>
        <taxon>Pseudomonadati</taxon>
        <taxon>Planctomycetota</taxon>
        <taxon>Planctomycetia</taxon>
        <taxon>Pirellulales</taxon>
        <taxon>Pirellulaceae</taxon>
        <taxon>Stieleria</taxon>
    </lineage>
</organism>
<dbReference type="AlphaFoldDB" id="A0A5B9MJ02"/>
<evidence type="ECO:0000256" key="7">
    <source>
        <dbReference type="ARBA" id="ARBA00023002"/>
    </source>
</evidence>
<keyword evidence="8" id="KW-0520">NAD</keyword>
<keyword evidence="6 12" id="KW-0274">FAD</keyword>
<dbReference type="InterPro" id="IPR003171">
    <property type="entry name" value="Mehydrof_redctse-like"/>
</dbReference>
<dbReference type="PANTHER" id="PTHR45754:SF3">
    <property type="entry name" value="METHYLENETETRAHYDROFOLATE REDUCTASE (NADPH)"/>
    <property type="match status" value="1"/>
</dbReference>
<evidence type="ECO:0000256" key="4">
    <source>
        <dbReference type="ARBA" id="ARBA00022605"/>
    </source>
</evidence>
<evidence type="ECO:0000256" key="12">
    <source>
        <dbReference type="RuleBase" id="RU003862"/>
    </source>
</evidence>
<comment type="pathway">
    <text evidence="2 12">One-carbon metabolism; tetrahydrofolate interconversion.</text>
</comment>
<comment type="cofactor">
    <cofactor evidence="1 12">
        <name>FAD</name>
        <dbReference type="ChEBI" id="CHEBI:57692"/>
    </cofactor>
</comment>
<dbReference type="GO" id="GO:0071949">
    <property type="term" value="F:FAD binding"/>
    <property type="evidence" value="ECO:0007669"/>
    <property type="project" value="TreeGrafter"/>
</dbReference>
<dbReference type="GO" id="GO:0009086">
    <property type="term" value="P:methionine biosynthetic process"/>
    <property type="evidence" value="ECO:0007669"/>
    <property type="project" value="UniProtKB-KW"/>
</dbReference>
<reference evidence="13 14" key="1">
    <citation type="submission" date="2019-02" db="EMBL/GenBank/DDBJ databases">
        <title>Planctomycetal bacteria perform biofilm scaping via a novel small molecule.</title>
        <authorList>
            <person name="Jeske O."/>
            <person name="Boedeker C."/>
            <person name="Wiegand S."/>
            <person name="Breitling P."/>
            <person name="Kallscheuer N."/>
            <person name="Jogler M."/>
            <person name="Rohde M."/>
            <person name="Petersen J."/>
            <person name="Medema M.H."/>
            <person name="Surup F."/>
            <person name="Jogler C."/>
        </authorList>
    </citation>
    <scope>NUCLEOTIDE SEQUENCE [LARGE SCALE GENOMIC DNA]</scope>
    <source>
        <strain evidence="13 14">Mal15</strain>
    </source>
</reference>
<evidence type="ECO:0000256" key="3">
    <source>
        <dbReference type="ARBA" id="ARBA00006743"/>
    </source>
</evidence>
<evidence type="ECO:0000256" key="8">
    <source>
        <dbReference type="ARBA" id="ARBA00023027"/>
    </source>
</evidence>
<evidence type="ECO:0000256" key="1">
    <source>
        <dbReference type="ARBA" id="ARBA00001974"/>
    </source>
</evidence>
<evidence type="ECO:0000256" key="10">
    <source>
        <dbReference type="ARBA" id="ARBA00034478"/>
    </source>
</evidence>
<dbReference type="CDD" id="cd00537">
    <property type="entry name" value="MTHFR"/>
    <property type="match status" value="1"/>
</dbReference>